<sequence length="40" mass="5029">MIKYYGDITTKLQFLLVRRYVKRNWVLRRIYKQLGVMFCD</sequence>
<name>A0A0F9PBZ7_9ZZZZ</name>
<organism evidence="1">
    <name type="scientific">marine sediment metagenome</name>
    <dbReference type="NCBI Taxonomy" id="412755"/>
    <lineage>
        <taxon>unclassified sequences</taxon>
        <taxon>metagenomes</taxon>
        <taxon>ecological metagenomes</taxon>
    </lineage>
</organism>
<comment type="caution">
    <text evidence="1">The sequence shown here is derived from an EMBL/GenBank/DDBJ whole genome shotgun (WGS) entry which is preliminary data.</text>
</comment>
<dbReference type="EMBL" id="LAZR01002620">
    <property type="protein sequence ID" value="KKN27649.1"/>
    <property type="molecule type" value="Genomic_DNA"/>
</dbReference>
<gene>
    <name evidence="1" type="ORF">LCGC14_0862430</name>
</gene>
<accession>A0A0F9PBZ7</accession>
<dbReference type="AlphaFoldDB" id="A0A0F9PBZ7"/>
<proteinExistence type="predicted"/>
<protein>
    <submittedName>
        <fullName evidence="1">Uncharacterized protein</fullName>
    </submittedName>
</protein>
<reference evidence="1" key="1">
    <citation type="journal article" date="2015" name="Nature">
        <title>Complex archaea that bridge the gap between prokaryotes and eukaryotes.</title>
        <authorList>
            <person name="Spang A."/>
            <person name="Saw J.H."/>
            <person name="Jorgensen S.L."/>
            <person name="Zaremba-Niedzwiedzka K."/>
            <person name="Martijn J."/>
            <person name="Lind A.E."/>
            <person name="van Eijk R."/>
            <person name="Schleper C."/>
            <person name="Guy L."/>
            <person name="Ettema T.J."/>
        </authorList>
    </citation>
    <scope>NUCLEOTIDE SEQUENCE</scope>
</reference>
<evidence type="ECO:0000313" key="1">
    <source>
        <dbReference type="EMBL" id="KKN27649.1"/>
    </source>
</evidence>